<dbReference type="VEuPathDB" id="TriTrypDB:LdCL_210014400"/>
<gene>
    <name evidence="5" type="ORF">CGC21_34135</name>
    <name evidence="4" type="ORF">LDBPK_210940</name>
    <name evidence="3" type="ORF">LdCL_210014400</name>
</gene>
<feature type="domain" description="DUF4833" evidence="2">
    <location>
        <begin position="324"/>
        <end position="381"/>
    </location>
</feature>
<name>A0A3Q8IAB9_LEIDO</name>
<evidence type="ECO:0000259" key="2">
    <source>
        <dbReference type="Pfam" id="PF16117"/>
    </source>
</evidence>
<dbReference type="Proteomes" id="UP000318447">
    <property type="component" value="Unassembled WGS sequence"/>
</dbReference>
<dbReference type="GeneID" id="13386492"/>
<reference evidence="8" key="5">
    <citation type="submission" date="2019-02" db="EMBL/GenBank/DDBJ databases">
        <title>FDA dAtabase for Regulatory Grade micrObial Sequences (FDA-ARGOS): Supporting development and validation of Infectious Disease Dx tests.</title>
        <authorList>
            <person name="Duncan R."/>
            <person name="Fisher C."/>
            <person name="Tallon L."/>
            <person name="Sadzewicz L."/>
            <person name="Sengamalay N."/>
            <person name="Ott S."/>
            <person name="Godinez A."/>
            <person name="Nagaraj S."/>
            <person name="Vavikolanu K."/>
            <person name="Nadendla S."/>
            <person name="Aluvathingal J."/>
            <person name="Sichtig H."/>
        </authorList>
    </citation>
    <scope>NUCLEOTIDE SEQUENCE [LARGE SCALE GENOMIC DNA]</scope>
    <source>
        <strain evidence="8">FDAARGOS_361</strain>
    </source>
</reference>
<reference evidence="4" key="2">
    <citation type="submission" date="2011-01" db="EMBL/GenBank/DDBJ databases">
        <authorList>
            <person name="Zhao B.P."/>
            <person name="Ren Z.A."/>
            <person name="Li C.D."/>
        </authorList>
    </citation>
    <scope>NUCLEOTIDE SEQUENCE</scope>
    <source>
        <strain evidence="4">BPK282A1</strain>
    </source>
</reference>
<reference evidence="6" key="3">
    <citation type="submission" date="2011-02" db="EMBL/GenBank/DDBJ databases">
        <title>Whole genome sequencing of Leishmania donovani clinical lines reveals dynamic variation related to drug resistance.</title>
        <authorList>
            <person name="Downing T."/>
            <person name="Imamura H."/>
            <person name="Sanders M."/>
            <person name="Decuypere S."/>
            <person name="Hertz-Fowler C."/>
            <person name="Clark T.G."/>
            <person name="Rijal S."/>
            <person name="Sundar S."/>
            <person name="Quail M.A."/>
            <person name="De Doncker S."/>
            <person name="Maes I."/>
            <person name="Vanaerschot M."/>
            <person name="Stark O."/>
            <person name="Schonian G."/>
            <person name="Dujardin J.C."/>
            <person name="Berriman M."/>
        </authorList>
    </citation>
    <scope>NUCLEOTIDE SEQUENCE [LARGE SCALE GENOMIC DNA]</scope>
    <source>
        <strain evidence="6">BPK282A1</strain>
    </source>
</reference>
<reference evidence="5" key="6">
    <citation type="submission" date="2019-02" db="EMBL/GenBank/DDBJ databases">
        <title>FDA dAtabase for Regulatory Grade micrObial Sequences (FDA-ARGOS): Supporting development and validation of Infectious Disease Dx tests.</title>
        <authorList>
            <person name="Duncan R."/>
            <person name="Fisher C."/>
            <person name="Tallon L.J."/>
            <person name="Sadzewicz L."/>
            <person name="Sengamalay N."/>
            <person name="Ott S."/>
            <person name="Godinez A."/>
            <person name="Nagaraj S."/>
            <person name="Nadendla S."/>
            <person name="Sichtig H."/>
        </authorList>
    </citation>
    <scope>NUCLEOTIDE SEQUENCE</scope>
    <source>
        <strain evidence="5">FDAARGOS_361</strain>
    </source>
</reference>
<dbReference type="OMA" id="CSATPVN"/>
<keyword evidence="7" id="KW-1185">Reference proteome</keyword>
<sequence length="384" mass="41903">MSIPLVASGKTVKEDSELFFSVTRDFSVPGVSSQYQTPLAFNQLMRSRLRQRNRFNHDHHDTCAYIERSKNANVVAYTANLVDAATQKRVGSGIGRQCVPYRDHPLHAYFVSLEPSYLEERRRKGIEYDCDELSILERTLAYGCSATPVNTESVLRYWSKHTPEAFAALQEEWKADDSVGIPAENQATAYGEHQGAKGVSAAGGATAAPPSANALTAESLDAALKTWWAPFHPYISHFVALPTWPGLIVYLPPVAKVGSSRRSSVAAIESPASATSAAQTSTSTDQARAANTTEAEPPMVDTTNITYGNHTEPAEATATSGVLSDEDTVVAIITRIDGELSVLEKVYVKSIEPKRFYNLPKVEYIEVFGVSLATGKETYEKKTC</sequence>
<dbReference type="VEuPathDB" id="TriTrypDB:LdBPK_210940.1"/>
<dbReference type="AlphaFoldDB" id="A0A3Q8IAB9"/>
<dbReference type="KEGG" id="ldo:LDBPK_210940"/>
<accession>A0A3Q8IAB9</accession>
<proteinExistence type="predicted"/>
<evidence type="ECO:0000313" key="3">
    <source>
        <dbReference type="EMBL" id="AYU78555.1"/>
    </source>
</evidence>
<evidence type="ECO:0000313" key="8">
    <source>
        <dbReference type="Proteomes" id="UP000318447"/>
    </source>
</evidence>
<dbReference type="InterPro" id="IPR032269">
    <property type="entry name" value="DUF4833"/>
</dbReference>
<dbReference type="Pfam" id="PF16117">
    <property type="entry name" value="DUF4833"/>
    <property type="match status" value="1"/>
</dbReference>
<evidence type="ECO:0000313" key="4">
    <source>
        <dbReference type="EMBL" id="CBZ33906.1"/>
    </source>
</evidence>
<evidence type="ECO:0000313" key="5">
    <source>
        <dbReference type="EMBL" id="TPP49319.1"/>
    </source>
</evidence>
<dbReference type="VEuPathDB" id="TriTrypDB:LDHU3_21.1100"/>
<dbReference type="EMBL" id="CP029520">
    <property type="protein sequence ID" value="AYU78555.1"/>
    <property type="molecule type" value="Genomic_DNA"/>
</dbReference>
<dbReference type="OrthoDB" id="77762at2759"/>
<organism evidence="3 7">
    <name type="scientific">Leishmania donovani</name>
    <dbReference type="NCBI Taxonomy" id="5661"/>
    <lineage>
        <taxon>Eukaryota</taxon>
        <taxon>Discoba</taxon>
        <taxon>Euglenozoa</taxon>
        <taxon>Kinetoplastea</taxon>
        <taxon>Metakinetoplastina</taxon>
        <taxon>Trypanosomatida</taxon>
        <taxon>Trypanosomatidae</taxon>
        <taxon>Leishmaniinae</taxon>
        <taxon>Leishmania</taxon>
    </lineage>
</organism>
<evidence type="ECO:0000256" key="1">
    <source>
        <dbReference type="SAM" id="MobiDB-lite"/>
    </source>
</evidence>
<feature type="region of interest" description="Disordered" evidence="1">
    <location>
        <begin position="268"/>
        <end position="300"/>
    </location>
</feature>
<protein>
    <recommendedName>
        <fullName evidence="2">DUF4833 domain-containing protein</fullName>
    </recommendedName>
</protein>
<feature type="compositionally biased region" description="Low complexity" evidence="1">
    <location>
        <begin position="272"/>
        <end position="290"/>
    </location>
</feature>
<evidence type="ECO:0000313" key="7">
    <source>
        <dbReference type="Proteomes" id="UP000274082"/>
    </source>
</evidence>
<reference evidence="4 6" key="1">
    <citation type="journal article" date="2011" name="Genome Res.">
        <title>Whole genome sequencing of multiple Leishmania donovani clinical isolates provides insights into population structure and mechanisms of drug resistance.</title>
        <authorList>
            <person name="Downing T."/>
            <person name="Imamura H."/>
            <person name="Decuypere S."/>
            <person name="Clark T.G."/>
            <person name="Coombs G.H."/>
            <person name="Cotton J.A."/>
            <person name="Hilley J.D."/>
            <person name="de Doncker S."/>
            <person name="Maes I."/>
            <person name="Mottram J.C."/>
            <person name="Quail M.A."/>
            <person name="Rijal S."/>
            <person name="Sanders M."/>
            <person name="Schonian G."/>
            <person name="Stark O."/>
            <person name="Sundar S."/>
            <person name="Vanaerschot M."/>
            <person name="Hertz-Fowler C."/>
            <person name="Dujardin J.C."/>
            <person name="Berriman M."/>
        </authorList>
    </citation>
    <scope>NUCLEOTIDE SEQUENCE [LARGE SCALE GENOMIC DNA]</scope>
    <source>
        <strain evidence="4 6">BPK282A1</strain>
    </source>
</reference>
<dbReference type="EMBL" id="RHLC01000021">
    <property type="protein sequence ID" value="TPP49319.1"/>
    <property type="molecule type" value="Genomic_DNA"/>
</dbReference>
<accession>E9BF80</accession>
<dbReference type="Proteomes" id="UP000274082">
    <property type="component" value="Chromosome 21"/>
</dbReference>
<dbReference type="Proteomes" id="UP000008980">
    <property type="component" value="Chromosome 21"/>
</dbReference>
<reference evidence="3 7" key="4">
    <citation type="journal article" date="2018" name="Sci. Rep.">
        <title>A complete Leishmania donovani reference genome identifies novel genetic variations associated with virulence.</title>
        <authorList>
            <person name="Lypaczewski P."/>
            <person name="Hoshizaki J."/>
            <person name="Zhang W.-W."/>
            <person name="McCall L.-I."/>
            <person name="Torcivia-Rodriguez J."/>
            <person name="Simonyan V."/>
            <person name="Kaur A."/>
            <person name="Dewar K."/>
            <person name="Matlashewski G."/>
        </authorList>
    </citation>
    <scope>NUCLEOTIDE SEQUENCE [LARGE SCALE GENOMIC DNA]</scope>
    <source>
        <strain evidence="3 7">LdCL</strain>
    </source>
</reference>
<evidence type="ECO:0000313" key="6">
    <source>
        <dbReference type="Proteomes" id="UP000008980"/>
    </source>
</evidence>
<dbReference type="RefSeq" id="XP_003860611.1">
    <property type="nucleotide sequence ID" value="XM_003860563.1"/>
</dbReference>
<dbReference type="EMBL" id="FR799608">
    <property type="protein sequence ID" value="CBZ33906.1"/>
    <property type="molecule type" value="Genomic_DNA"/>
</dbReference>